<evidence type="ECO:0000256" key="5">
    <source>
        <dbReference type="ARBA" id="ARBA00023316"/>
    </source>
</evidence>
<dbReference type="PANTHER" id="PTHR21562:SF98">
    <property type="entry name" value="PECTIN ACETYLESTERASE 3"/>
    <property type="match status" value="1"/>
</dbReference>
<dbReference type="AlphaFoldDB" id="A0A315ACY2"/>
<reference evidence="7 8" key="1">
    <citation type="submission" date="2018-02" db="EMBL/GenBank/DDBJ databases">
        <title>Draft genome of wild Prunus yedoensis var. nudiflora.</title>
        <authorList>
            <person name="Baek S."/>
            <person name="Kim J.-H."/>
            <person name="Choi K."/>
            <person name="Kim G.-B."/>
            <person name="Cho A."/>
            <person name="Jang H."/>
            <person name="Shin C.-H."/>
            <person name="Yu H.-J."/>
            <person name="Mun J.-H."/>
        </authorList>
    </citation>
    <scope>NUCLEOTIDE SEQUENCE [LARGE SCALE GENOMIC DNA]</scope>
    <source>
        <strain evidence="8">cv. Jeju island</strain>
        <tissue evidence="7">Leaf</tissue>
    </source>
</reference>
<dbReference type="GO" id="GO:0052793">
    <property type="term" value="F:pectin acetylesterase activity"/>
    <property type="evidence" value="ECO:0007669"/>
    <property type="project" value="TreeGrafter"/>
</dbReference>
<evidence type="ECO:0000313" key="7">
    <source>
        <dbReference type="EMBL" id="PQQ12076.1"/>
    </source>
</evidence>
<dbReference type="PANTHER" id="PTHR21562">
    <property type="entry name" value="NOTUM-RELATED"/>
    <property type="match status" value="1"/>
</dbReference>
<sequence length="220" mass="24310">MEELMSKGMQKADQALLSGCSAGGLASILHCDEFQDLFPETTRVKCLSDAGMFLDAIDVSGGHTLKNLFAGVVSLQEVQKNLPKTCIDHLDPTSCFFPQNLVANVKTPMFLLNAAYDAWQVQASLAPPSADPRGLWSACKSNHALCNSSQIQFFQDFRNQMLNAVRDFSTSTKNGLFINSCFAHCQSERQDTWFADDSPVLGNRLSENGRSILFIPYDRQ</sequence>
<dbReference type="OrthoDB" id="2015280at2759"/>
<evidence type="ECO:0000256" key="1">
    <source>
        <dbReference type="ARBA" id="ARBA00003534"/>
    </source>
</evidence>
<dbReference type="EMBL" id="PJQY01000372">
    <property type="protein sequence ID" value="PQQ12076.1"/>
    <property type="molecule type" value="Genomic_DNA"/>
</dbReference>
<evidence type="ECO:0000256" key="2">
    <source>
        <dbReference type="ARBA" id="ARBA00004191"/>
    </source>
</evidence>
<organism evidence="7 8">
    <name type="scientific">Prunus yedoensis var. nudiflora</name>
    <dbReference type="NCBI Taxonomy" id="2094558"/>
    <lineage>
        <taxon>Eukaryota</taxon>
        <taxon>Viridiplantae</taxon>
        <taxon>Streptophyta</taxon>
        <taxon>Embryophyta</taxon>
        <taxon>Tracheophyta</taxon>
        <taxon>Spermatophyta</taxon>
        <taxon>Magnoliopsida</taxon>
        <taxon>eudicotyledons</taxon>
        <taxon>Gunneridae</taxon>
        <taxon>Pentapetalae</taxon>
        <taxon>rosids</taxon>
        <taxon>fabids</taxon>
        <taxon>Rosales</taxon>
        <taxon>Rosaceae</taxon>
        <taxon>Amygdaloideae</taxon>
        <taxon>Amygdaleae</taxon>
        <taxon>Prunus</taxon>
    </lineage>
</organism>
<dbReference type="InterPro" id="IPR004963">
    <property type="entry name" value="PAE/NOTUM"/>
</dbReference>
<comment type="similarity">
    <text evidence="3 6">Belongs to the pectinacetylesterase family.</text>
</comment>
<protein>
    <recommendedName>
        <fullName evidence="6">Pectin acetylesterase</fullName>
        <ecNumber evidence="6">3.1.1.-</ecNumber>
    </recommendedName>
</protein>
<evidence type="ECO:0000256" key="4">
    <source>
        <dbReference type="ARBA" id="ARBA00022512"/>
    </source>
</evidence>
<dbReference type="GO" id="GO:0071555">
    <property type="term" value="P:cell wall organization"/>
    <property type="evidence" value="ECO:0007669"/>
    <property type="project" value="UniProtKB-KW"/>
</dbReference>
<evidence type="ECO:0000313" key="8">
    <source>
        <dbReference type="Proteomes" id="UP000250321"/>
    </source>
</evidence>
<keyword evidence="8" id="KW-1185">Reference proteome</keyword>
<dbReference type="EC" id="3.1.1.-" evidence="6"/>
<comment type="caution">
    <text evidence="7">The sequence shown here is derived from an EMBL/GenBank/DDBJ whole genome shotgun (WGS) entry which is preliminary data.</text>
</comment>
<evidence type="ECO:0000256" key="6">
    <source>
        <dbReference type="RuleBase" id="RU363114"/>
    </source>
</evidence>
<dbReference type="Pfam" id="PF03283">
    <property type="entry name" value="PAE"/>
    <property type="match status" value="1"/>
</dbReference>
<keyword evidence="6" id="KW-0378">Hydrolase</keyword>
<comment type="function">
    <text evidence="1 6">Hydrolyzes acetyl esters in homogalacturonan regions of pectin. In type I primary cell wall, galacturonic acid residues of pectin can be acetylated at the O-2 and O-3 positions. Decreasing the degree of acetylation of pectin gels in vitro alters their physical properties.</text>
</comment>
<name>A0A315ACY2_PRUYE</name>
<dbReference type="STRING" id="2094558.A0A315ACY2"/>
<accession>A0A315ACY2</accession>
<proteinExistence type="inferred from homology"/>
<keyword evidence="5 6" id="KW-0961">Cell wall biogenesis/degradation</keyword>
<comment type="subcellular location">
    <subcellularLocation>
        <location evidence="2 6">Secreted</location>
        <location evidence="2 6">Cell wall</location>
    </subcellularLocation>
</comment>
<keyword evidence="6" id="KW-0964">Secreted</keyword>
<dbReference type="GO" id="GO:0009505">
    <property type="term" value="C:plant-type cell wall"/>
    <property type="evidence" value="ECO:0007669"/>
    <property type="project" value="TreeGrafter"/>
</dbReference>
<keyword evidence="4 6" id="KW-0134">Cell wall</keyword>
<gene>
    <name evidence="7" type="ORF">Pyn_01546</name>
</gene>
<evidence type="ECO:0000256" key="3">
    <source>
        <dbReference type="ARBA" id="ARBA00005784"/>
    </source>
</evidence>
<dbReference type="Proteomes" id="UP000250321">
    <property type="component" value="Unassembled WGS sequence"/>
</dbReference>